<proteinExistence type="predicted"/>
<comment type="caution">
    <text evidence="1">The sequence shown here is derived from an EMBL/GenBank/DDBJ whole genome shotgun (WGS) entry which is preliminary data.</text>
</comment>
<organism evidence="1 2">
    <name type="scientific">Streptomyces siamensis</name>
    <dbReference type="NCBI Taxonomy" id="1274986"/>
    <lineage>
        <taxon>Bacteria</taxon>
        <taxon>Bacillati</taxon>
        <taxon>Actinomycetota</taxon>
        <taxon>Actinomycetes</taxon>
        <taxon>Kitasatosporales</taxon>
        <taxon>Streptomycetaceae</taxon>
        <taxon>Streptomyces</taxon>
    </lineage>
</organism>
<evidence type="ECO:0000313" key="2">
    <source>
        <dbReference type="Proteomes" id="UP001501759"/>
    </source>
</evidence>
<gene>
    <name evidence="1" type="ORF">GCM10023335_53450</name>
</gene>
<protein>
    <submittedName>
        <fullName evidence="1">Uncharacterized protein</fullName>
    </submittedName>
</protein>
<name>A0ABP9J949_9ACTN</name>
<reference evidence="2" key="1">
    <citation type="journal article" date="2019" name="Int. J. Syst. Evol. Microbiol.">
        <title>The Global Catalogue of Microorganisms (GCM) 10K type strain sequencing project: providing services to taxonomists for standard genome sequencing and annotation.</title>
        <authorList>
            <consortium name="The Broad Institute Genomics Platform"/>
            <consortium name="The Broad Institute Genome Sequencing Center for Infectious Disease"/>
            <person name="Wu L."/>
            <person name="Ma J."/>
        </authorList>
    </citation>
    <scope>NUCLEOTIDE SEQUENCE [LARGE SCALE GENOMIC DNA]</scope>
    <source>
        <strain evidence="2">JCM 18409</strain>
    </source>
</reference>
<keyword evidence="2" id="KW-1185">Reference proteome</keyword>
<accession>A0ABP9J949</accession>
<sequence length="51" mass="5373">MERAAWSWAVATVVAWAGAEGAETAGDAPTVWPADRASRDATMAAALWRRG</sequence>
<dbReference type="Proteomes" id="UP001501759">
    <property type="component" value="Unassembled WGS sequence"/>
</dbReference>
<evidence type="ECO:0000313" key="1">
    <source>
        <dbReference type="EMBL" id="GAA5021950.1"/>
    </source>
</evidence>
<dbReference type="EMBL" id="BAABKB010000021">
    <property type="protein sequence ID" value="GAA5021950.1"/>
    <property type="molecule type" value="Genomic_DNA"/>
</dbReference>